<dbReference type="EMBL" id="BMYM01000002">
    <property type="protein sequence ID" value="GHD35958.1"/>
    <property type="molecule type" value="Genomic_DNA"/>
</dbReference>
<reference evidence="11" key="2">
    <citation type="submission" date="2020-09" db="EMBL/GenBank/DDBJ databases">
        <authorList>
            <person name="Sun Q."/>
            <person name="Kim S."/>
        </authorList>
    </citation>
    <scope>NUCLEOTIDE SEQUENCE</scope>
    <source>
        <strain evidence="11">KCTC 23430</strain>
    </source>
</reference>
<feature type="active site" evidence="7">
    <location>
        <position position="130"/>
    </location>
</feature>
<dbReference type="PANTHER" id="PTHR21581">
    <property type="entry name" value="D-ALANYL-D-ALANINE CARBOXYPEPTIDASE"/>
    <property type="match status" value="1"/>
</dbReference>
<dbReference type="PRINTS" id="PR00725">
    <property type="entry name" value="DADACBPTASE1"/>
</dbReference>
<keyword evidence="2" id="KW-0732">Signal</keyword>
<keyword evidence="12" id="KW-1185">Reference proteome</keyword>
<dbReference type="GO" id="GO:0009002">
    <property type="term" value="F:serine-type D-Ala-D-Ala carboxypeptidase activity"/>
    <property type="evidence" value="ECO:0007669"/>
    <property type="project" value="InterPro"/>
</dbReference>
<dbReference type="GO" id="GO:0009252">
    <property type="term" value="P:peptidoglycan biosynthetic process"/>
    <property type="evidence" value="ECO:0007669"/>
    <property type="project" value="UniProtKB-KW"/>
</dbReference>
<dbReference type="PANTHER" id="PTHR21581:SF26">
    <property type="entry name" value="D-ALANYL-D-ALANINE ENDOPEPTIDASE"/>
    <property type="match status" value="1"/>
</dbReference>
<evidence type="ECO:0000256" key="2">
    <source>
        <dbReference type="ARBA" id="ARBA00022729"/>
    </source>
</evidence>
<comment type="similarity">
    <text evidence="1 9">Belongs to the peptidase S11 family.</text>
</comment>
<organism evidence="11 12">
    <name type="scientific">Parahalioglobus pacificus</name>
    <dbReference type="NCBI Taxonomy" id="930806"/>
    <lineage>
        <taxon>Bacteria</taxon>
        <taxon>Pseudomonadati</taxon>
        <taxon>Pseudomonadota</taxon>
        <taxon>Gammaproteobacteria</taxon>
        <taxon>Cellvibrionales</taxon>
        <taxon>Halieaceae</taxon>
        <taxon>Parahalioglobus</taxon>
    </lineage>
</organism>
<evidence type="ECO:0000256" key="9">
    <source>
        <dbReference type="RuleBase" id="RU004016"/>
    </source>
</evidence>
<feature type="active site" description="Acyl-ester intermediate" evidence="7">
    <location>
        <position position="73"/>
    </location>
</feature>
<keyword evidence="11" id="KW-0121">Carboxypeptidase</keyword>
<feature type="binding site" evidence="8">
    <location>
        <position position="237"/>
    </location>
    <ligand>
        <name>substrate</name>
    </ligand>
</feature>
<evidence type="ECO:0000313" key="12">
    <source>
        <dbReference type="Proteomes" id="UP000644693"/>
    </source>
</evidence>
<evidence type="ECO:0000256" key="4">
    <source>
        <dbReference type="ARBA" id="ARBA00022960"/>
    </source>
</evidence>
<name>A0A919CL54_9GAMM</name>
<keyword evidence="6" id="KW-0961">Cell wall biogenesis/degradation</keyword>
<keyword evidence="3" id="KW-0378">Hydrolase</keyword>
<dbReference type="Gene3D" id="3.40.710.10">
    <property type="entry name" value="DD-peptidase/beta-lactamase superfamily"/>
    <property type="match status" value="1"/>
</dbReference>
<evidence type="ECO:0000256" key="5">
    <source>
        <dbReference type="ARBA" id="ARBA00022984"/>
    </source>
</evidence>
<evidence type="ECO:0000313" key="11">
    <source>
        <dbReference type="EMBL" id="GHD35958.1"/>
    </source>
</evidence>
<evidence type="ECO:0000259" key="10">
    <source>
        <dbReference type="Pfam" id="PF00768"/>
    </source>
</evidence>
<dbReference type="AlphaFoldDB" id="A0A919CL54"/>
<comment type="caution">
    <text evidence="11">The sequence shown here is derived from an EMBL/GenBank/DDBJ whole genome shotgun (WGS) entry which is preliminary data.</text>
</comment>
<gene>
    <name evidence="11" type="ORF">GCM10007053_23560</name>
</gene>
<dbReference type="Proteomes" id="UP000644693">
    <property type="component" value="Unassembled WGS sequence"/>
</dbReference>
<keyword evidence="11" id="KW-0645">Protease</keyword>
<evidence type="ECO:0000256" key="6">
    <source>
        <dbReference type="ARBA" id="ARBA00023316"/>
    </source>
</evidence>
<dbReference type="GO" id="GO:0071555">
    <property type="term" value="P:cell wall organization"/>
    <property type="evidence" value="ECO:0007669"/>
    <property type="project" value="UniProtKB-KW"/>
</dbReference>
<keyword evidence="4" id="KW-0133">Cell shape</keyword>
<dbReference type="GO" id="GO:0006508">
    <property type="term" value="P:proteolysis"/>
    <property type="evidence" value="ECO:0007669"/>
    <property type="project" value="InterPro"/>
</dbReference>
<keyword evidence="5" id="KW-0573">Peptidoglycan synthesis</keyword>
<evidence type="ECO:0000256" key="1">
    <source>
        <dbReference type="ARBA" id="ARBA00007164"/>
    </source>
</evidence>
<proteinExistence type="inferred from homology"/>
<reference evidence="11" key="1">
    <citation type="journal article" date="2014" name="Int. J. Syst. Evol. Microbiol.">
        <title>Complete genome sequence of Corynebacterium casei LMG S-19264T (=DSM 44701T), isolated from a smear-ripened cheese.</title>
        <authorList>
            <consortium name="US DOE Joint Genome Institute (JGI-PGF)"/>
            <person name="Walter F."/>
            <person name="Albersmeier A."/>
            <person name="Kalinowski J."/>
            <person name="Ruckert C."/>
        </authorList>
    </citation>
    <scope>NUCLEOTIDE SEQUENCE</scope>
    <source>
        <strain evidence="11">KCTC 23430</strain>
    </source>
</reference>
<dbReference type="InterPro" id="IPR012338">
    <property type="entry name" value="Beta-lactam/transpept-like"/>
</dbReference>
<dbReference type="GO" id="GO:0008360">
    <property type="term" value="P:regulation of cell shape"/>
    <property type="evidence" value="ECO:0007669"/>
    <property type="project" value="UniProtKB-KW"/>
</dbReference>
<evidence type="ECO:0000256" key="7">
    <source>
        <dbReference type="PIRSR" id="PIRSR618044-1"/>
    </source>
</evidence>
<protein>
    <submittedName>
        <fullName evidence="11">D-alanyl-D-alanine carboxypeptidase</fullName>
    </submittedName>
</protein>
<dbReference type="SUPFAM" id="SSF56601">
    <property type="entry name" value="beta-lactamase/transpeptidase-like"/>
    <property type="match status" value="1"/>
</dbReference>
<evidence type="ECO:0000256" key="8">
    <source>
        <dbReference type="PIRSR" id="PIRSR618044-2"/>
    </source>
</evidence>
<dbReference type="InterPro" id="IPR001967">
    <property type="entry name" value="Peptidase_S11_N"/>
</dbReference>
<evidence type="ECO:0000256" key="3">
    <source>
        <dbReference type="ARBA" id="ARBA00022801"/>
    </source>
</evidence>
<accession>A0A919CL54</accession>
<feature type="active site" description="Proton acceptor" evidence="7">
    <location>
        <position position="76"/>
    </location>
</feature>
<sequence length="287" mass="31020">MGFGANIIMRSQHILRLGAFVTALLFAQAGFAVSKFSNLAGNPGLRSASAMVLDADGDVIYGKDPYSVRPIASITKLMTAMVILDAQLDLDEKITITKADRDMIKLTGSRLEYGAKLSRRELILLALMSSENRAATALGRTFPGGMDAFIVAMNQKARTIGMTDTWFADPAGLKVDNVSTAADLALMVSAAGGYPLIRQATTTRRQEVRPYSSRGPLAYGNTNRLLKNASWDIGLSKTGYINEAGRCLVMQANIEGEEVSIVLLNSFGKLTPFGDSNRLRKWMLANS</sequence>
<dbReference type="InterPro" id="IPR018044">
    <property type="entry name" value="Peptidase_S11"/>
</dbReference>
<feature type="domain" description="Peptidase S11 D-alanyl-D-alanine carboxypeptidase A N-terminal" evidence="10">
    <location>
        <begin position="41"/>
        <end position="267"/>
    </location>
</feature>
<dbReference type="Pfam" id="PF00768">
    <property type="entry name" value="Peptidase_S11"/>
    <property type="match status" value="1"/>
</dbReference>
<dbReference type="NCBIfam" id="NF008668">
    <property type="entry name" value="PRK11669.1"/>
    <property type="match status" value="1"/>
</dbReference>